<reference evidence="1" key="1">
    <citation type="journal article" date="2021" name="Proc. Natl. Acad. Sci. U.S.A.">
        <title>A Catalog of Tens of Thousands of Viruses from Human Metagenomes Reveals Hidden Associations with Chronic Diseases.</title>
        <authorList>
            <person name="Tisza M.J."/>
            <person name="Buck C.B."/>
        </authorList>
    </citation>
    <scope>NUCLEOTIDE SEQUENCE</scope>
    <source>
        <strain evidence="1">CtUXy6</strain>
    </source>
</reference>
<dbReference type="EMBL" id="BK016212">
    <property type="protein sequence ID" value="DAG02639.1"/>
    <property type="molecule type" value="Genomic_DNA"/>
</dbReference>
<accession>A0A8S5V7P7</accession>
<proteinExistence type="predicted"/>
<organism evidence="1">
    <name type="scientific">CrAss-like virus sp. ctUXy6</name>
    <dbReference type="NCBI Taxonomy" id="2825835"/>
    <lineage>
        <taxon>Viruses</taxon>
        <taxon>Duplodnaviria</taxon>
        <taxon>Heunggongvirae</taxon>
        <taxon>Uroviricota</taxon>
        <taxon>Caudoviricetes</taxon>
        <taxon>Crassvirales</taxon>
    </lineage>
</organism>
<evidence type="ECO:0000313" key="1">
    <source>
        <dbReference type="EMBL" id="DAG02639.1"/>
    </source>
</evidence>
<protein>
    <submittedName>
        <fullName evidence="1">Uncharacterized protein</fullName>
    </submittedName>
</protein>
<name>A0A8S5V7P7_9CAUD</name>
<sequence length="205" mass="23278">MLMLILILVTSLFSLSQMELIEEALAQGITPAIVVAIYLIITKIIDNRKENVQIKLSTELTKSINAISSFLTDITKNIIEKDKDKCKAAIEDTMFSSGMRLINFVSTTIINNHIEANKENVIANIHNIVNTEFYSVYATLSLYKINGVKASDSLNKDWMEIIEKDMFDIIYNSSLSKEDKILTFTNKINLKFQSYVTHMTNVIIK</sequence>